<sequence>MSTSNAFGFVPSSTQSPACSSRRCASSPVRPNPLGSLDVKLTSGDNPPPSERRSVDVFISGPQSPRRTLSLRGRILQTSPKNHRLSTRYSPSIRMAELRSIPQTDTRRSTDRSFFSSAVVIPLELKVQPPEPPDPPDCRIPLSRPWVVLHRIYSALHHHPLPSSVGRIHMFKSQPCR</sequence>
<feature type="compositionally biased region" description="Low complexity" evidence="1">
    <location>
        <begin position="16"/>
        <end position="28"/>
    </location>
</feature>
<evidence type="ECO:0000256" key="1">
    <source>
        <dbReference type="SAM" id="MobiDB-lite"/>
    </source>
</evidence>
<protein>
    <submittedName>
        <fullName evidence="2">Uncharacterized protein</fullName>
    </submittedName>
</protein>
<dbReference type="EMBL" id="CABITT030000004">
    <property type="protein sequence ID" value="VVB02745.1"/>
    <property type="molecule type" value="Genomic_DNA"/>
</dbReference>
<proteinExistence type="predicted"/>
<gene>
    <name evidence="2" type="ORF">ANE_LOCUS13189</name>
</gene>
<dbReference type="AlphaFoldDB" id="A0A565BN57"/>
<evidence type="ECO:0000313" key="3">
    <source>
        <dbReference type="Proteomes" id="UP000489600"/>
    </source>
</evidence>
<feature type="compositionally biased region" description="Polar residues" evidence="1">
    <location>
        <begin position="1"/>
        <end position="15"/>
    </location>
</feature>
<accession>A0A565BN57</accession>
<reference evidence="2" key="1">
    <citation type="submission" date="2019-07" db="EMBL/GenBank/DDBJ databases">
        <authorList>
            <person name="Dittberner H."/>
        </authorList>
    </citation>
    <scope>NUCLEOTIDE SEQUENCE [LARGE SCALE GENOMIC DNA]</scope>
</reference>
<comment type="caution">
    <text evidence="2">The sequence shown here is derived from an EMBL/GenBank/DDBJ whole genome shotgun (WGS) entry which is preliminary data.</text>
</comment>
<keyword evidence="3" id="KW-1185">Reference proteome</keyword>
<name>A0A565BN57_9BRAS</name>
<organism evidence="2 3">
    <name type="scientific">Arabis nemorensis</name>
    <dbReference type="NCBI Taxonomy" id="586526"/>
    <lineage>
        <taxon>Eukaryota</taxon>
        <taxon>Viridiplantae</taxon>
        <taxon>Streptophyta</taxon>
        <taxon>Embryophyta</taxon>
        <taxon>Tracheophyta</taxon>
        <taxon>Spermatophyta</taxon>
        <taxon>Magnoliopsida</taxon>
        <taxon>eudicotyledons</taxon>
        <taxon>Gunneridae</taxon>
        <taxon>Pentapetalae</taxon>
        <taxon>rosids</taxon>
        <taxon>malvids</taxon>
        <taxon>Brassicales</taxon>
        <taxon>Brassicaceae</taxon>
        <taxon>Arabideae</taxon>
        <taxon>Arabis</taxon>
    </lineage>
</organism>
<evidence type="ECO:0000313" key="2">
    <source>
        <dbReference type="EMBL" id="VVB02745.1"/>
    </source>
</evidence>
<dbReference type="Proteomes" id="UP000489600">
    <property type="component" value="Unassembled WGS sequence"/>
</dbReference>
<feature type="region of interest" description="Disordered" evidence="1">
    <location>
        <begin position="1"/>
        <end position="55"/>
    </location>
</feature>